<evidence type="ECO:0008006" key="4">
    <source>
        <dbReference type="Google" id="ProtNLM"/>
    </source>
</evidence>
<gene>
    <name evidence="2" type="ORF">LTR84_009381</name>
</gene>
<name>A0AAV9MXD5_9EURO</name>
<evidence type="ECO:0000313" key="2">
    <source>
        <dbReference type="EMBL" id="KAK5045275.1"/>
    </source>
</evidence>
<dbReference type="Proteomes" id="UP001358417">
    <property type="component" value="Unassembled WGS sequence"/>
</dbReference>
<feature type="compositionally biased region" description="Low complexity" evidence="1">
    <location>
        <begin position="47"/>
        <end position="63"/>
    </location>
</feature>
<organism evidence="2 3">
    <name type="scientific">Exophiala bonariae</name>
    <dbReference type="NCBI Taxonomy" id="1690606"/>
    <lineage>
        <taxon>Eukaryota</taxon>
        <taxon>Fungi</taxon>
        <taxon>Dikarya</taxon>
        <taxon>Ascomycota</taxon>
        <taxon>Pezizomycotina</taxon>
        <taxon>Eurotiomycetes</taxon>
        <taxon>Chaetothyriomycetidae</taxon>
        <taxon>Chaetothyriales</taxon>
        <taxon>Herpotrichiellaceae</taxon>
        <taxon>Exophiala</taxon>
    </lineage>
</organism>
<dbReference type="EMBL" id="JAVRRD010000038">
    <property type="protein sequence ID" value="KAK5045275.1"/>
    <property type="molecule type" value="Genomic_DNA"/>
</dbReference>
<comment type="caution">
    <text evidence="2">The sequence shown here is derived from an EMBL/GenBank/DDBJ whole genome shotgun (WGS) entry which is preliminary data.</text>
</comment>
<proteinExistence type="predicted"/>
<dbReference type="GeneID" id="89977540"/>
<dbReference type="RefSeq" id="XP_064700907.1">
    <property type="nucleotide sequence ID" value="XM_064852921.1"/>
</dbReference>
<accession>A0AAV9MXD5</accession>
<protein>
    <recommendedName>
        <fullName evidence="4">Conidiation-specific protein 10</fullName>
    </recommendedName>
</protein>
<evidence type="ECO:0000313" key="3">
    <source>
        <dbReference type="Proteomes" id="UP001358417"/>
    </source>
</evidence>
<sequence>MFFKQTGYKPRTNSQSSGKSGSASVASSPPKDETKTASTAAAGDNTVVSAAVAGRRRSSAAGADKFAGLQGLKRGSQDTTKWAEQKPGQDGILGGMWNSFTKGS</sequence>
<evidence type="ECO:0000256" key="1">
    <source>
        <dbReference type="SAM" id="MobiDB-lite"/>
    </source>
</evidence>
<feature type="region of interest" description="Disordered" evidence="1">
    <location>
        <begin position="1"/>
        <end position="104"/>
    </location>
</feature>
<dbReference type="AlphaFoldDB" id="A0AAV9MXD5"/>
<keyword evidence="3" id="KW-1185">Reference proteome</keyword>
<feature type="compositionally biased region" description="Low complexity" evidence="1">
    <location>
        <begin position="14"/>
        <end position="29"/>
    </location>
</feature>
<reference evidence="2 3" key="1">
    <citation type="submission" date="2023-08" db="EMBL/GenBank/DDBJ databases">
        <title>Black Yeasts Isolated from many extreme environments.</title>
        <authorList>
            <person name="Coleine C."/>
            <person name="Stajich J.E."/>
            <person name="Selbmann L."/>
        </authorList>
    </citation>
    <scope>NUCLEOTIDE SEQUENCE [LARGE SCALE GENOMIC DNA]</scope>
    <source>
        <strain evidence="2 3">CCFEE 5792</strain>
    </source>
</reference>